<evidence type="ECO:0000313" key="3">
    <source>
        <dbReference type="Proteomes" id="UP001565243"/>
    </source>
</evidence>
<dbReference type="EMBL" id="JBGFFX010000011">
    <property type="protein sequence ID" value="MEY8772119.1"/>
    <property type="molecule type" value="Genomic_DNA"/>
</dbReference>
<dbReference type="InterPro" id="IPR021225">
    <property type="entry name" value="Tlde1_dom"/>
</dbReference>
<dbReference type="Proteomes" id="UP001565243">
    <property type="component" value="Unassembled WGS sequence"/>
</dbReference>
<organism evidence="2 3">
    <name type="scientific">Erwinia aeris</name>
    <dbReference type="NCBI Taxonomy" id="3239803"/>
    <lineage>
        <taxon>Bacteria</taxon>
        <taxon>Pseudomonadati</taxon>
        <taxon>Pseudomonadota</taxon>
        <taxon>Gammaproteobacteria</taxon>
        <taxon>Enterobacterales</taxon>
        <taxon>Erwiniaceae</taxon>
        <taxon>Erwinia</taxon>
    </lineage>
</organism>
<proteinExistence type="predicted"/>
<evidence type="ECO:0000313" key="2">
    <source>
        <dbReference type="EMBL" id="MEY8772119.1"/>
    </source>
</evidence>
<accession>A0ABV4EB09</accession>
<evidence type="ECO:0000259" key="1">
    <source>
        <dbReference type="Pfam" id="PF10908"/>
    </source>
</evidence>
<reference evidence="2 3" key="1">
    <citation type="submission" date="2024-07" db="EMBL/GenBank/DDBJ databases">
        <authorList>
            <person name="Hebao G."/>
        </authorList>
    </citation>
    <scope>NUCLEOTIDE SEQUENCE [LARGE SCALE GENOMIC DNA]</scope>
    <source>
        <strain evidence="2 3">ACCC 02193</strain>
    </source>
</reference>
<dbReference type="RefSeq" id="WP_369896247.1">
    <property type="nucleotide sequence ID" value="NZ_JBGFFX010000011.1"/>
</dbReference>
<sequence length="120" mass="13621">MAWAYEVMTKSFYLNGKFQFKAMYAGARGYKDDVAFECVKFKGPLPRGKYHIRRMQATHPKAGKHVIRLTPHPGNSMCDRDGFLIHGDNGKGTASNGCIVTRLYDRKKIAESHDQELIVK</sequence>
<gene>
    <name evidence="2" type="ORF">AB6T85_17080</name>
</gene>
<dbReference type="Pfam" id="PF10908">
    <property type="entry name" value="Tlde1_dom"/>
    <property type="match status" value="1"/>
</dbReference>
<name>A0ABV4EB09_9GAMM</name>
<feature type="domain" description="Tlde1" evidence="1">
    <location>
        <begin position="23"/>
        <end position="111"/>
    </location>
</feature>
<comment type="caution">
    <text evidence="2">The sequence shown here is derived from an EMBL/GenBank/DDBJ whole genome shotgun (WGS) entry which is preliminary data.</text>
</comment>
<protein>
    <submittedName>
        <fullName evidence="2">Tlde1 domain-containing protein</fullName>
    </submittedName>
</protein>
<keyword evidence="3" id="KW-1185">Reference proteome</keyword>